<protein>
    <submittedName>
        <fullName evidence="2">Class I SAM-dependent methyltransferase</fullName>
    </submittedName>
</protein>
<reference evidence="2" key="1">
    <citation type="submission" date="2020-07" db="EMBL/GenBank/DDBJ databases">
        <authorList>
            <person name="Tarantini F.S."/>
            <person name="Hong K.W."/>
            <person name="Chan K.G."/>
        </authorList>
    </citation>
    <scope>NUCLEOTIDE SEQUENCE</scope>
    <source>
        <strain evidence="2">32-07</strain>
    </source>
</reference>
<keyword evidence="3" id="KW-1185">Reference proteome</keyword>
<sequence length="234" mass="26074">MSETIGDMYERFAHEYAAHAETSAYNALYDRPAVLGLAGDVSGRTVFDAACGPGLYARELLDRGARVLGCDASPTFVAMARERTAGLADLRVHDLADPLTWVEEGSVDLVVLALALHYIDDRTALLREFRRILAPAGALVLSTEHPTTAWLRLGGSYFTTEPVEESLSDEHDWPIRAWRRPLTVTCAEFREAGFLIEELLEPRPAPEMADRYPDDHTKLTEFPAFIAFRLIPVR</sequence>
<proteinExistence type="predicted"/>
<dbReference type="CDD" id="cd02440">
    <property type="entry name" value="AdoMet_MTases"/>
    <property type="match status" value="1"/>
</dbReference>
<dbReference type="EMBL" id="CP059572">
    <property type="protein sequence ID" value="QXJ22708.1"/>
    <property type="molecule type" value="Genomic_DNA"/>
</dbReference>
<dbReference type="Proteomes" id="UP001049518">
    <property type="component" value="Chromosome"/>
</dbReference>
<gene>
    <name evidence="2" type="ORF">AGRA3207_003759</name>
</gene>
<keyword evidence="2" id="KW-0489">Methyltransferase</keyword>
<dbReference type="SUPFAM" id="SSF53335">
    <property type="entry name" value="S-adenosyl-L-methionine-dependent methyltransferases"/>
    <property type="match status" value="1"/>
</dbReference>
<name>A0ABX8QVE7_9ACTN</name>
<keyword evidence="2" id="KW-0808">Transferase</keyword>
<accession>A0ABX8QVE7</accession>
<evidence type="ECO:0000259" key="1">
    <source>
        <dbReference type="Pfam" id="PF08241"/>
    </source>
</evidence>
<feature type="domain" description="Methyltransferase type 11" evidence="1">
    <location>
        <begin position="48"/>
        <end position="141"/>
    </location>
</feature>
<dbReference type="Gene3D" id="3.40.50.150">
    <property type="entry name" value="Vaccinia Virus protein VP39"/>
    <property type="match status" value="1"/>
</dbReference>
<dbReference type="InterPro" id="IPR013216">
    <property type="entry name" value="Methyltransf_11"/>
</dbReference>
<evidence type="ECO:0000313" key="3">
    <source>
        <dbReference type="Proteomes" id="UP001049518"/>
    </source>
</evidence>
<dbReference type="PANTHER" id="PTHR43591">
    <property type="entry name" value="METHYLTRANSFERASE"/>
    <property type="match status" value="1"/>
</dbReference>
<dbReference type="GO" id="GO:0032259">
    <property type="term" value="P:methylation"/>
    <property type="evidence" value="ECO:0007669"/>
    <property type="project" value="UniProtKB-KW"/>
</dbReference>
<evidence type="ECO:0000313" key="2">
    <source>
        <dbReference type="EMBL" id="QXJ22708.1"/>
    </source>
</evidence>
<dbReference type="InterPro" id="IPR029063">
    <property type="entry name" value="SAM-dependent_MTases_sf"/>
</dbReference>
<dbReference type="GO" id="GO:0008168">
    <property type="term" value="F:methyltransferase activity"/>
    <property type="evidence" value="ECO:0007669"/>
    <property type="project" value="UniProtKB-KW"/>
</dbReference>
<dbReference type="Pfam" id="PF08241">
    <property type="entry name" value="Methyltransf_11"/>
    <property type="match status" value="1"/>
</dbReference>
<organism evidence="2 3">
    <name type="scientific">Actinomadura graeca</name>
    <dbReference type="NCBI Taxonomy" id="2750812"/>
    <lineage>
        <taxon>Bacteria</taxon>
        <taxon>Bacillati</taxon>
        <taxon>Actinomycetota</taxon>
        <taxon>Actinomycetes</taxon>
        <taxon>Streptosporangiales</taxon>
        <taxon>Thermomonosporaceae</taxon>
        <taxon>Actinomadura</taxon>
    </lineage>
</organism>